<keyword evidence="1" id="KW-0863">Zinc-finger</keyword>
<dbReference type="SMART" id="SM00184">
    <property type="entry name" value="RING"/>
    <property type="match status" value="1"/>
</dbReference>
<dbReference type="EMBL" id="JBFCZG010000003">
    <property type="protein sequence ID" value="KAL3424373.1"/>
    <property type="molecule type" value="Genomic_DNA"/>
</dbReference>
<protein>
    <recommendedName>
        <fullName evidence="2">RING-type domain-containing protein</fullName>
    </recommendedName>
</protein>
<feature type="domain" description="RING-type" evidence="2">
    <location>
        <begin position="4"/>
        <end position="69"/>
    </location>
</feature>
<accession>A0ABR4PMB6</accession>
<name>A0ABR4PMB6_9HELO</name>
<evidence type="ECO:0000256" key="1">
    <source>
        <dbReference type="PROSITE-ProRule" id="PRU00175"/>
    </source>
</evidence>
<comment type="caution">
    <text evidence="3">The sequence shown here is derived from an EMBL/GenBank/DDBJ whole genome shotgun (WGS) entry which is preliminary data.</text>
</comment>
<gene>
    <name evidence="3" type="ORF">PVAG01_03654</name>
</gene>
<evidence type="ECO:0000313" key="4">
    <source>
        <dbReference type="Proteomes" id="UP001629113"/>
    </source>
</evidence>
<proteinExistence type="predicted"/>
<dbReference type="InterPro" id="IPR001841">
    <property type="entry name" value="Znf_RING"/>
</dbReference>
<keyword evidence="1" id="KW-0862">Zinc</keyword>
<keyword evidence="1" id="KW-0479">Metal-binding</keyword>
<dbReference type="Proteomes" id="UP001629113">
    <property type="component" value="Unassembled WGS sequence"/>
</dbReference>
<evidence type="ECO:0000313" key="3">
    <source>
        <dbReference type="EMBL" id="KAL3424373.1"/>
    </source>
</evidence>
<evidence type="ECO:0000259" key="2">
    <source>
        <dbReference type="PROSITE" id="PS50089"/>
    </source>
</evidence>
<reference evidence="3 4" key="1">
    <citation type="submission" date="2024-06" db="EMBL/GenBank/DDBJ databases">
        <title>Complete genome of Phlyctema vagabunda strain 19-DSS-EL-015.</title>
        <authorList>
            <person name="Fiorenzani C."/>
        </authorList>
    </citation>
    <scope>NUCLEOTIDE SEQUENCE [LARGE SCALE GENOMIC DNA]</scope>
    <source>
        <strain evidence="3 4">19-DSS-EL-015</strain>
    </source>
</reference>
<sequence length="262" mass="28137">MSTCKICSQHLILELDPEDFDETTSSTAGGSSGSVPDDLVTPCGCHFHWQCLLDESPQIAISMKCPSCNTSLASTPAGPSATNNIYPTSSQQPQILTRYHNEGGVQENLDILPLITEEAYLDANPAARPARAYMTMCSEGDVAGIWELLRAIEEDSDEEDMSPSDLLRYQDPLDAQNTGLHLAIAQSQQEAVWLLLWLASDLPTEVFPDEVAHAAGTLGAGRATSHGTDIRKLRNEHGLTAAEVAGSMGNTWSRLLDAGVLA</sequence>
<dbReference type="PROSITE" id="PS50089">
    <property type="entry name" value="ZF_RING_2"/>
    <property type="match status" value="1"/>
</dbReference>
<keyword evidence="4" id="KW-1185">Reference proteome</keyword>
<organism evidence="3 4">
    <name type="scientific">Phlyctema vagabunda</name>
    <dbReference type="NCBI Taxonomy" id="108571"/>
    <lineage>
        <taxon>Eukaryota</taxon>
        <taxon>Fungi</taxon>
        <taxon>Dikarya</taxon>
        <taxon>Ascomycota</taxon>
        <taxon>Pezizomycotina</taxon>
        <taxon>Leotiomycetes</taxon>
        <taxon>Helotiales</taxon>
        <taxon>Dermateaceae</taxon>
        <taxon>Phlyctema</taxon>
    </lineage>
</organism>